<dbReference type="InterPro" id="IPR010131">
    <property type="entry name" value="MdtP/NodT-like"/>
</dbReference>
<keyword evidence="2" id="KW-0472">Membrane</keyword>
<keyword evidence="5" id="KW-1185">Reference proteome</keyword>
<evidence type="ECO:0000256" key="1">
    <source>
        <dbReference type="ARBA" id="ARBA00007613"/>
    </source>
</evidence>
<organism evidence="4 5">
    <name type="scientific">Lampropedia aestuarii</name>
    <dbReference type="NCBI Taxonomy" id="2562762"/>
    <lineage>
        <taxon>Bacteria</taxon>
        <taxon>Pseudomonadati</taxon>
        <taxon>Pseudomonadota</taxon>
        <taxon>Betaproteobacteria</taxon>
        <taxon>Burkholderiales</taxon>
        <taxon>Comamonadaceae</taxon>
        <taxon>Lampropedia</taxon>
    </lineage>
</organism>
<keyword evidence="2" id="KW-0564">Palmitate</keyword>
<dbReference type="Gene3D" id="1.20.1600.10">
    <property type="entry name" value="Outer membrane efflux proteins (OEP)"/>
    <property type="match status" value="1"/>
</dbReference>
<dbReference type="PROSITE" id="PS51257">
    <property type="entry name" value="PROKAR_LIPOPROTEIN"/>
    <property type="match status" value="1"/>
</dbReference>
<name>A0A4S5BMW4_9BURK</name>
<feature type="coiled-coil region" evidence="3">
    <location>
        <begin position="382"/>
        <end position="416"/>
    </location>
</feature>
<accession>A0A4S5BMW4</accession>
<comment type="caution">
    <text evidence="4">The sequence shown here is derived from an EMBL/GenBank/DDBJ whole genome shotgun (WGS) entry which is preliminary data.</text>
</comment>
<keyword evidence="2" id="KW-0812">Transmembrane</keyword>
<dbReference type="Pfam" id="PF02321">
    <property type="entry name" value="OEP"/>
    <property type="match status" value="2"/>
</dbReference>
<gene>
    <name evidence="4" type="ORF">E8K88_16570</name>
</gene>
<keyword evidence="2" id="KW-0449">Lipoprotein</keyword>
<dbReference type="PANTHER" id="PTHR30203:SF33">
    <property type="entry name" value="BLR4455 PROTEIN"/>
    <property type="match status" value="1"/>
</dbReference>
<dbReference type="AlphaFoldDB" id="A0A4S5BMW4"/>
<dbReference type="Gene3D" id="2.20.200.10">
    <property type="entry name" value="Outer membrane efflux proteins (OEP)"/>
    <property type="match status" value="1"/>
</dbReference>
<dbReference type="Proteomes" id="UP000306236">
    <property type="component" value="Unassembled WGS sequence"/>
</dbReference>
<comment type="similarity">
    <text evidence="1 2">Belongs to the outer membrane factor (OMF) (TC 1.B.17) family.</text>
</comment>
<keyword evidence="2" id="KW-0732">Signal</keyword>
<evidence type="ECO:0000313" key="5">
    <source>
        <dbReference type="Proteomes" id="UP000306236"/>
    </source>
</evidence>
<keyword evidence="2" id="KW-1134">Transmembrane beta strand</keyword>
<proteinExistence type="inferred from homology"/>
<feature type="chain" id="PRO_5020817216" evidence="2">
    <location>
        <begin position="23"/>
        <end position="474"/>
    </location>
</feature>
<dbReference type="EMBL" id="SSWX01000031">
    <property type="protein sequence ID" value="THJ30886.1"/>
    <property type="molecule type" value="Genomic_DNA"/>
</dbReference>
<feature type="signal peptide" evidence="2">
    <location>
        <begin position="1"/>
        <end position="22"/>
    </location>
</feature>
<reference evidence="4 5" key="1">
    <citation type="submission" date="2019-04" db="EMBL/GenBank/DDBJ databases">
        <title>Lampropedia sp YIM MLB12 draf genome.</title>
        <authorList>
            <person name="Wang Y.-X."/>
        </authorList>
    </citation>
    <scope>NUCLEOTIDE SEQUENCE [LARGE SCALE GENOMIC DNA]</scope>
    <source>
        <strain evidence="4 5">YIM MLB12</strain>
    </source>
</reference>
<dbReference type="OrthoDB" id="9770517at2"/>
<dbReference type="GO" id="GO:0015562">
    <property type="term" value="F:efflux transmembrane transporter activity"/>
    <property type="evidence" value="ECO:0007669"/>
    <property type="project" value="InterPro"/>
</dbReference>
<sequence>MTRPLSLPTALATLASALLLQACGTLESSPSQTTLTMPAQWTAAASATPSPPTIHSSWWSELNDPVLNSLVEQVLASNLDLQVAAARVKEARAMAHVQEAAQLPSLDFSMGGQRSRSISAALGQPVVGQSTQPQLLASYEVDVWGRIANQRAAANAQWLASAAAQDSAKLSMAATTVANYLELRGLDAQLSLAERTLGVREQALKLARSREQAGYSSALDTQQSEAEYYATAQAIPQIQQAIVRHEHALNLLAGQAPHPIARGKDLAELQLPSIPEVGVPSQLLQRRPDLAAAQEQLIASDASLAVAKARLLPSVQLSASLGGISSSLLHGDPFTLWSLGGSILAPLFDGNRLQSMVTAADAQREQALASYQKAVLTAFAEVEDQLSAITRLDQQLQQAQAQQGALEKAVRLANNRYREGYVSYLDALDAQRNLFSAEQSVLQLQTDRLIAATNLYRALGGGWDSANLHHLTGE</sequence>
<evidence type="ECO:0000256" key="3">
    <source>
        <dbReference type="SAM" id="Coils"/>
    </source>
</evidence>
<dbReference type="RefSeq" id="WP_136407791.1">
    <property type="nucleotide sequence ID" value="NZ_SSWX01000031.1"/>
</dbReference>
<protein>
    <submittedName>
        <fullName evidence="4">Efflux transporter outer membrane subunit</fullName>
    </submittedName>
</protein>
<keyword evidence="3" id="KW-0175">Coiled coil</keyword>
<dbReference type="SUPFAM" id="SSF56954">
    <property type="entry name" value="Outer membrane efflux proteins (OEP)"/>
    <property type="match status" value="1"/>
</dbReference>
<dbReference type="NCBIfam" id="TIGR01845">
    <property type="entry name" value="outer_NodT"/>
    <property type="match status" value="1"/>
</dbReference>
<dbReference type="PANTHER" id="PTHR30203">
    <property type="entry name" value="OUTER MEMBRANE CATION EFFLUX PROTEIN"/>
    <property type="match status" value="1"/>
</dbReference>
<dbReference type="InterPro" id="IPR003423">
    <property type="entry name" value="OMP_efflux"/>
</dbReference>
<comment type="subcellular location">
    <subcellularLocation>
        <location evidence="2">Cell membrane</location>
        <topology evidence="2">Lipid-anchor</topology>
    </subcellularLocation>
</comment>
<evidence type="ECO:0000256" key="2">
    <source>
        <dbReference type="RuleBase" id="RU362097"/>
    </source>
</evidence>
<dbReference type="GO" id="GO:0005886">
    <property type="term" value="C:plasma membrane"/>
    <property type="evidence" value="ECO:0007669"/>
    <property type="project" value="UniProtKB-SubCell"/>
</dbReference>
<evidence type="ECO:0000313" key="4">
    <source>
        <dbReference type="EMBL" id="THJ30886.1"/>
    </source>
</evidence>